<keyword evidence="7" id="KW-1185">Reference proteome</keyword>
<comment type="similarity">
    <text evidence="2">Belongs to the lin-54 family.</text>
</comment>
<evidence type="ECO:0000256" key="2">
    <source>
        <dbReference type="ARBA" id="ARBA00007267"/>
    </source>
</evidence>
<feature type="region of interest" description="Disordered" evidence="4">
    <location>
        <begin position="142"/>
        <end position="184"/>
    </location>
</feature>
<feature type="compositionally biased region" description="Pro residues" evidence="4">
    <location>
        <begin position="1"/>
        <end position="11"/>
    </location>
</feature>
<feature type="compositionally biased region" description="Gly residues" evidence="4">
    <location>
        <begin position="144"/>
        <end position="156"/>
    </location>
</feature>
<comment type="subcellular location">
    <subcellularLocation>
        <location evidence="1">Nucleus</location>
    </subcellularLocation>
</comment>
<comment type="caution">
    <text evidence="6">The sequence shown here is derived from an EMBL/GenBank/DDBJ whole genome shotgun (WGS) entry which is preliminary data.</text>
</comment>
<feature type="domain" description="CRC" evidence="5">
    <location>
        <begin position="210"/>
        <end position="324"/>
    </location>
</feature>
<feature type="compositionally biased region" description="Polar residues" evidence="4">
    <location>
        <begin position="93"/>
        <end position="104"/>
    </location>
</feature>
<feature type="region of interest" description="Disordered" evidence="4">
    <location>
        <begin position="93"/>
        <end position="128"/>
    </location>
</feature>
<evidence type="ECO:0000256" key="1">
    <source>
        <dbReference type="ARBA" id="ARBA00004123"/>
    </source>
</evidence>
<dbReference type="InterPro" id="IPR028307">
    <property type="entry name" value="Lin-54_fam"/>
</dbReference>
<evidence type="ECO:0000313" key="6">
    <source>
        <dbReference type="EMBL" id="GMH61955.1"/>
    </source>
</evidence>
<evidence type="ECO:0000259" key="5">
    <source>
        <dbReference type="PROSITE" id="PS51634"/>
    </source>
</evidence>
<feature type="region of interest" description="Disordered" evidence="4">
    <location>
        <begin position="422"/>
        <end position="458"/>
    </location>
</feature>
<keyword evidence="3" id="KW-0539">Nucleus</keyword>
<evidence type="ECO:0000313" key="7">
    <source>
        <dbReference type="Proteomes" id="UP001165082"/>
    </source>
</evidence>
<dbReference type="InterPro" id="IPR033467">
    <property type="entry name" value="Tesmin/TSO1-like_CXC"/>
</dbReference>
<proteinExistence type="inferred from homology"/>
<feature type="region of interest" description="Disordered" evidence="4">
    <location>
        <begin position="1"/>
        <end position="24"/>
    </location>
</feature>
<dbReference type="PANTHER" id="PTHR12446">
    <property type="entry name" value="TESMIN/TSO1-RELATED"/>
    <property type="match status" value="1"/>
</dbReference>
<feature type="non-terminal residue" evidence="6">
    <location>
        <position position="458"/>
    </location>
</feature>
<gene>
    <name evidence="6" type="ORF">TrRE_jg4421</name>
</gene>
<dbReference type="GO" id="GO:0005634">
    <property type="term" value="C:nucleus"/>
    <property type="evidence" value="ECO:0007669"/>
    <property type="project" value="UniProtKB-SubCell"/>
</dbReference>
<protein>
    <recommendedName>
        <fullName evidence="5">CRC domain-containing protein</fullName>
    </recommendedName>
</protein>
<dbReference type="PANTHER" id="PTHR12446:SF34">
    <property type="entry name" value="PROTEIN LIN-54 HOMOLOG"/>
    <property type="match status" value="1"/>
</dbReference>
<dbReference type="Pfam" id="PF03638">
    <property type="entry name" value="TCR"/>
    <property type="match status" value="2"/>
</dbReference>
<organism evidence="6 7">
    <name type="scientific">Triparma retinervis</name>
    <dbReference type="NCBI Taxonomy" id="2557542"/>
    <lineage>
        <taxon>Eukaryota</taxon>
        <taxon>Sar</taxon>
        <taxon>Stramenopiles</taxon>
        <taxon>Ochrophyta</taxon>
        <taxon>Bolidophyceae</taxon>
        <taxon>Parmales</taxon>
        <taxon>Triparmaceae</taxon>
        <taxon>Triparma</taxon>
    </lineage>
</organism>
<dbReference type="PROSITE" id="PS51634">
    <property type="entry name" value="CRC"/>
    <property type="match status" value="1"/>
</dbReference>
<dbReference type="Proteomes" id="UP001165082">
    <property type="component" value="Unassembled WGS sequence"/>
</dbReference>
<dbReference type="InterPro" id="IPR005172">
    <property type="entry name" value="CRC"/>
</dbReference>
<evidence type="ECO:0000256" key="3">
    <source>
        <dbReference type="ARBA" id="ARBA00023242"/>
    </source>
</evidence>
<sequence>MQSMLPPPPPAQMSARTRAGKSGGFRVAAAAAAAPGGGISGGQGEGGVVLTSYSNSGITPSMSTMVQTPRQYFEASPTYAQLKDAQINYGSSSFWGSTRNSNSRVGGGSGGEGRDGGHDEGDDEYVPEKPLSARGKQIFFEHISGGGGGGAGGRGGNTRKRNSTSKSGGGGGGGGRHGGGSNKSNIIRKAKEAAKVAHNQYEGSPDLVTPERRCKCKKSKCLKLYCECFAAHVYCTPGACRCIECNNLSAFEANRVAAIESALSRNLNAFTNKVTKAEKRASMTTSTGCNCRKSLCLKKYCECFFTGMLCTRDCKCVNCENYSGSVALMNKREQMKKDEEVADLVKEVGAAAAQAVQNNGVDPEEAKRDAMRIKEEQSRRQQAMVAAQEQIERRHHNMGMEGGERRLRSNQAPASVDTDFAKRMGGLGVSPRSASAAAPNKGSYRDINPGGLSFSEED</sequence>
<feature type="compositionally biased region" description="Gly residues" evidence="4">
    <location>
        <begin position="167"/>
        <end position="181"/>
    </location>
</feature>
<dbReference type="GO" id="GO:0006355">
    <property type="term" value="P:regulation of DNA-templated transcription"/>
    <property type="evidence" value="ECO:0007669"/>
    <property type="project" value="TreeGrafter"/>
</dbReference>
<accession>A0A9W7E1L0</accession>
<dbReference type="AlphaFoldDB" id="A0A9W7E1L0"/>
<dbReference type="EMBL" id="BRXZ01002432">
    <property type="protein sequence ID" value="GMH61955.1"/>
    <property type="molecule type" value="Genomic_DNA"/>
</dbReference>
<dbReference type="OrthoDB" id="6283463at2759"/>
<evidence type="ECO:0000256" key="4">
    <source>
        <dbReference type="SAM" id="MobiDB-lite"/>
    </source>
</evidence>
<name>A0A9W7E1L0_9STRA</name>
<dbReference type="SMART" id="SM01114">
    <property type="entry name" value="CXC"/>
    <property type="match status" value="2"/>
</dbReference>
<reference evidence="6" key="1">
    <citation type="submission" date="2022-07" db="EMBL/GenBank/DDBJ databases">
        <title>Genome analysis of Parmales, a sister group of diatoms, reveals the evolutionary specialization of diatoms from phago-mixotrophs to photoautotrophs.</title>
        <authorList>
            <person name="Ban H."/>
            <person name="Sato S."/>
            <person name="Yoshikawa S."/>
            <person name="Kazumasa Y."/>
            <person name="Nakamura Y."/>
            <person name="Ichinomiya M."/>
            <person name="Saitoh K."/>
            <person name="Sato N."/>
            <person name="Blanc-Mathieu R."/>
            <person name="Endo H."/>
            <person name="Kuwata A."/>
            <person name="Ogata H."/>
        </authorList>
    </citation>
    <scope>NUCLEOTIDE SEQUENCE</scope>
</reference>